<evidence type="ECO:0000256" key="1">
    <source>
        <dbReference type="SAM" id="SignalP"/>
    </source>
</evidence>
<organism evidence="3 4">
    <name type="scientific">Dermacoccus barathri</name>
    <dbReference type="NCBI Taxonomy" id="322601"/>
    <lineage>
        <taxon>Bacteria</taxon>
        <taxon>Bacillati</taxon>
        <taxon>Actinomycetota</taxon>
        <taxon>Actinomycetes</taxon>
        <taxon>Micrococcales</taxon>
        <taxon>Dermacoccaceae</taxon>
        <taxon>Dermacoccus</taxon>
    </lineage>
</organism>
<keyword evidence="4" id="KW-1185">Reference proteome</keyword>
<dbReference type="RefSeq" id="WP_346030375.1">
    <property type="nucleotide sequence ID" value="NZ_BAAANV010000037.1"/>
</dbReference>
<accession>A0ABN2BPW9</accession>
<dbReference type="EMBL" id="BAAANV010000037">
    <property type="protein sequence ID" value="GAA1544921.1"/>
    <property type="molecule type" value="Genomic_DNA"/>
</dbReference>
<evidence type="ECO:0000259" key="2">
    <source>
        <dbReference type="Pfam" id="PF04734"/>
    </source>
</evidence>
<comment type="caution">
    <text evidence="3">The sequence shown here is derived from an EMBL/GenBank/DDBJ whole genome shotgun (WGS) entry which is preliminary data.</text>
</comment>
<dbReference type="Pfam" id="PF04734">
    <property type="entry name" value="Ceramidase_alk"/>
    <property type="match status" value="1"/>
</dbReference>
<name>A0ABN2BPW9_9MICO</name>
<proteinExistence type="predicted"/>
<protein>
    <recommendedName>
        <fullName evidence="2">Neutral/alkaline non-lysosomal ceramidase N-terminal domain-containing protein</fullName>
    </recommendedName>
</protein>
<feature type="domain" description="Neutral/alkaline non-lysosomal ceramidase N-terminal" evidence="2">
    <location>
        <begin position="50"/>
        <end position="93"/>
    </location>
</feature>
<evidence type="ECO:0000313" key="3">
    <source>
        <dbReference type="EMBL" id="GAA1544921.1"/>
    </source>
</evidence>
<evidence type="ECO:0000313" key="4">
    <source>
        <dbReference type="Proteomes" id="UP001501288"/>
    </source>
</evidence>
<reference evidence="3 4" key="1">
    <citation type="journal article" date="2019" name="Int. J. Syst. Evol. Microbiol.">
        <title>The Global Catalogue of Microorganisms (GCM) 10K type strain sequencing project: providing services to taxonomists for standard genome sequencing and annotation.</title>
        <authorList>
            <consortium name="The Broad Institute Genomics Platform"/>
            <consortium name="The Broad Institute Genome Sequencing Center for Infectious Disease"/>
            <person name="Wu L."/>
            <person name="Ma J."/>
        </authorList>
    </citation>
    <scope>NUCLEOTIDE SEQUENCE [LARGE SCALE GENOMIC DNA]</scope>
    <source>
        <strain evidence="3 4">JCM 14588</strain>
    </source>
</reference>
<sequence>MTCRASQRKANGLQKQSKRVSALAMMGALAVTAGSLAGAPAASAESNAAYLVGAGIYDITGAVAETGAFGYAANQEMNGLQERLYSHAYVMGD</sequence>
<dbReference type="InterPro" id="IPR031329">
    <property type="entry name" value="NEUT/ALK_ceramidase_N"/>
</dbReference>
<gene>
    <name evidence="3" type="ORF">GCM10009762_17810</name>
</gene>
<dbReference type="Proteomes" id="UP001501288">
    <property type="component" value="Unassembled WGS sequence"/>
</dbReference>
<feature type="chain" id="PRO_5046254533" description="Neutral/alkaline non-lysosomal ceramidase N-terminal domain-containing protein" evidence="1">
    <location>
        <begin position="45"/>
        <end position="93"/>
    </location>
</feature>
<feature type="signal peptide" evidence="1">
    <location>
        <begin position="1"/>
        <end position="44"/>
    </location>
</feature>
<keyword evidence="1" id="KW-0732">Signal</keyword>